<reference evidence="1" key="1">
    <citation type="submission" date="2020-07" db="EMBL/GenBank/DDBJ databases">
        <authorList>
            <person name="Tarantini F.S."/>
            <person name="Hong K.W."/>
            <person name="Chan K.G."/>
        </authorList>
    </citation>
    <scope>NUCLEOTIDE SEQUENCE</scope>
    <source>
        <strain evidence="1">32-07</strain>
    </source>
</reference>
<accession>A0ABX8R522</accession>
<dbReference type="RefSeq" id="WP_231332146.1">
    <property type="nucleotide sequence ID" value="NZ_CP059572.1"/>
</dbReference>
<gene>
    <name evidence="1" type="ORF">AGRA3207_007502</name>
</gene>
<proteinExistence type="predicted"/>
<protein>
    <recommendedName>
        <fullName evidence="3">Transposase</fullName>
    </recommendedName>
</protein>
<evidence type="ECO:0000313" key="1">
    <source>
        <dbReference type="EMBL" id="QXJ25933.1"/>
    </source>
</evidence>
<keyword evidence="2" id="KW-1185">Reference proteome</keyword>
<name>A0ABX8R522_9ACTN</name>
<dbReference type="Proteomes" id="UP001049518">
    <property type="component" value="Chromosome"/>
</dbReference>
<organism evidence="1 2">
    <name type="scientific">Actinomadura graeca</name>
    <dbReference type="NCBI Taxonomy" id="2750812"/>
    <lineage>
        <taxon>Bacteria</taxon>
        <taxon>Bacillati</taxon>
        <taxon>Actinomycetota</taxon>
        <taxon>Actinomycetes</taxon>
        <taxon>Streptosporangiales</taxon>
        <taxon>Thermomonosporaceae</taxon>
        <taxon>Actinomadura</taxon>
    </lineage>
</organism>
<evidence type="ECO:0000313" key="2">
    <source>
        <dbReference type="Proteomes" id="UP001049518"/>
    </source>
</evidence>
<dbReference type="EMBL" id="CP059572">
    <property type="protein sequence ID" value="QXJ25933.1"/>
    <property type="molecule type" value="Genomic_DNA"/>
</dbReference>
<evidence type="ECO:0008006" key="3">
    <source>
        <dbReference type="Google" id="ProtNLM"/>
    </source>
</evidence>
<sequence>MADPPSALVSVFCRRRLDDLAQRRPVRRTQQEVVCALRGGAGYQKVAGR</sequence>